<keyword evidence="5" id="KW-1185">Reference proteome</keyword>
<evidence type="ECO:0000313" key="5">
    <source>
        <dbReference type="Proteomes" id="UP000509667"/>
    </source>
</evidence>
<accession>A0A7D5P6A1</accession>
<dbReference type="Proteomes" id="UP000509667">
    <property type="component" value="Chromosome"/>
</dbReference>
<name>A0A7D5P6A1_9EURY</name>
<feature type="domain" description="DUF7322" evidence="3">
    <location>
        <begin position="51"/>
        <end position="111"/>
    </location>
</feature>
<dbReference type="RefSeq" id="WP_179909390.1">
    <property type="nucleotide sequence ID" value="NZ_CP058910.1"/>
</dbReference>
<keyword evidence="2" id="KW-1133">Transmembrane helix</keyword>
<evidence type="ECO:0000256" key="2">
    <source>
        <dbReference type="SAM" id="Phobius"/>
    </source>
</evidence>
<gene>
    <name evidence="4" type="ORF">HZS55_20490</name>
</gene>
<dbReference type="EMBL" id="CP058910">
    <property type="protein sequence ID" value="QLH79524.1"/>
    <property type="molecule type" value="Genomic_DNA"/>
</dbReference>
<evidence type="ECO:0000256" key="1">
    <source>
        <dbReference type="SAM" id="MobiDB-lite"/>
    </source>
</evidence>
<keyword evidence="2" id="KW-0812">Transmembrane</keyword>
<proteinExistence type="predicted"/>
<dbReference type="InterPro" id="IPR055746">
    <property type="entry name" value="DUF7322"/>
</dbReference>
<protein>
    <recommendedName>
        <fullName evidence="3">DUF7322 domain-containing protein</fullName>
    </recommendedName>
</protein>
<feature type="compositionally biased region" description="Acidic residues" evidence="1">
    <location>
        <begin position="1"/>
        <end position="16"/>
    </location>
</feature>
<keyword evidence="2" id="KW-0472">Membrane</keyword>
<feature type="region of interest" description="Disordered" evidence="1">
    <location>
        <begin position="1"/>
        <end position="49"/>
    </location>
</feature>
<evidence type="ECO:0000259" key="3">
    <source>
        <dbReference type="Pfam" id="PF24008"/>
    </source>
</evidence>
<feature type="transmembrane region" description="Helical" evidence="2">
    <location>
        <begin position="64"/>
        <end position="84"/>
    </location>
</feature>
<dbReference type="OrthoDB" id="242393at2157"/>
<dbReference type="GeneID" id="56080295"/>
<dbReference type="Pfam" id="PF24008">
    <property type="entry name" value="DUF7322"/>
    <property type="match status" value="1"/>
</dbReference>
<evidence type="ECO:0000313" key="4">
    <source>
        <dbReference type="EMBL" id="QLH79524.1"/>
    </source>
</evidence>
<sequence>MLGDGDGDDDPFEDPFEEGRSESSLGPDIPEVDVPEVEVPSVETSHDDFDADVDPELRRTFWRLVVVFDVALLALSLGPMFVYFRGDWETGGPLFALGAISFAYGVFTYRRYRADDDAGEPDAVGE</sequence>
<feature type="transmembrane region" description="Helical" evidence="2">
    <location>
        <begin position="90"/>
        <end position="107"/>
    </location>
</feature>
<dbReference type="KEGG" id="hrr:HZS55_20490"/>
<organism evidence="4 5">
    <name type="scientific">Halosimplex rubrum</name>
    <dbReference type="NCBI Taxonomy" id="869889"/>
    <lineage>
        <taxon>Archaea</taxon>
        <taxon>Methanobacteriati</taxon>
        <taxon>Methanobacteriota</taxon>
        <taxon>Stenosarchaea group</taxon>
        <taxon>Halobacteria</taxon>
        <taxon>Halobacteriales</taxon>
        <taxon>Haloarculaceae</taxon>
        <taxon>Halosimplex</taxon>
    </lineage>
</organism>
<dbReference type="AlphaFoldDB" id="A0A7D5P6A1"/>
<reference evidence="4 5" key="1">
    <citation type="submission" date="2020-07" db="EMBL/GenBank/DDBJ databases">
        <title>Halosimplex pelagicum sp. nov. and Halosimplex rubrum sp. nov., isolated from salted brown alga Laminaria, and emended description of the genus Halosimplex.</title>
        <authorList>
            <person name="Cui H."/>
        </authorList>
    </citation>
    <scope>NUCLEOTIDE SEQUENCE [LARGE SCALE GENOMIC DNA]</scope>
    <source>
        <strain evidence="4 5">R27</strain>
    </source>
</reference>